<evidence type="ECO:0000256" key="6">
    <source>
        <dbReference type="ARBA" id="ARBA00022984"/>
    </source>
</evidence>
<dbReference type="GO" id="GO:0005886">
    <property type="term" value="C:plasma membrane"/>
    <property type="evidence" value="ECO:0007669"/>
    <property type="project" value="UniProtKB-SubCell"/>
</dbReference>
<dbReference type="InterPro" id="IPR006009">
    <property type="entry name" value="GlcNAc_MurG"/>
</dbReference>
<keyword evidence="7 10" id="KW-0472">Membrane</keyword>
<keyword evidence="4 10" id="KW-0808">Transferase</keyword>
<evidence type="ECO:0000313" key="14">
    <source>
        <dbReference type="Proteomes" id="UP000198892"/>
    </source>
</evidence>
<dbReference type="CDD" id="cd03785">
    <property type="entry name" value="GT28_MurG"/>
    <property type="match status" value="1"/>
</dbReference>
<dbReference type="OrthoDB" id="9808936at2"/>
<comment type="similarity">
    <text evidence="10">Belongs to the glycosyltransferase 28 family. MurG subfamily.</text>
</comment>
<keyword evidence="14" id="KW-1185">Reference proteome</keyword>
<keyword evidence="3 10" id="KW-0328">Glycosyltransferase</keyword>
<comment type="pathway">
    <text evidence="10">Cell wall biogenesis; peptidoglycan biosynthesis.</text>
</comment>
<dbReference type="AlphaFoldDB" id="A0A1I5M6D5"/>
<organism evidence="13 14">
    <name type="scientific">Salibacterium halotolerans</name>
    <dbReference type="NCBI Taxonomy" id="1884432"/>
    <lineage>
        <taxon>Bacteria</taxon>
        <taxon>Bacillati</taxon>
        <taxon>Bacillota</taxon>
        <taxon>Bacilli</taxon>
        <taxon>Bacillales</taxon>
        <taxon>Bacillaceae</taxon>
    </lineage>
</organism>
<evidence type="ECO:0000256" key="7">
    <source>
        <dbReference type="ARBA" id="ARBA00023136"/>
    </source>
</evidence>
<dbReference type="GO" id="GO:0051991">
    <property type="term" value="F:UDP-N-acetyl-D-glucosamine:N-acetylmuramoyl-L-alanyl-D-glutamyl-meso-2,6-diaminopimelyl-D-alanyl-D-alanine-diphosphoundecaprenol 4-beta-N-acetylglucosaminlytransferase activity"/>
    <property type="evidence" value="ECO:0007669"/>
    <property type="project" value="RHEA"/>
</dbReference>
<name>A0A1I5M6D5_9BACI</name>
<evidence type="ECO:0000256" key="2">
    <source>
        <dbReference type="ARBA" id="ARBA00022618"/>
    </source>
</evidence>
<dbReference type="Pfam" id="PF03033">
    <property type="entry name" value="Glyco_transf_28"/>
    <property type="match status" value="1"/>
</dbReference>
<feature type="binding site" evidence="10">
    <location>
        <begin position="10"/>
        <end position="12"/>
    </location>
    <ligand>
        <name>UDP-N-acetyl-alpha-D-glucosamine</name>
        <dbReference type="ChEBI" id="CHEBI:57705"/>
    </ligand>
</feature>
<dbReference type="InterPro" id="IPR004276">
    <property type="entry name" value="GlycoTrans_28_N"/>
</dbReference>
<comment type="caution">
    <text evidence="10">Lacks conserved residue(s) required for the propagation of feature annotation.</text>
</comment>
<dbReference type="PANTHER" id="PTHR21015:SF22">
    <property type="entry name" value="GLYCOSYLTRANSFERASE"/>
    <property type="match status" value="1"/>
</dbReference>
<keyword evidence="9 10" id="KW-0961">Cell wall biogenesis/degradation</keyword>
<dbReference type="SUPFAM" id="SSF53756">
    <property type="entry name" value="UDP-Glycosyltransferase/glycogen phosphorylase"/>
    <property type="match status" value="1"/>
</dbReference>
<evidence type="ECO:0000259" key="11">
    <source>
        <dbReference type="Pfam" id="PF03033"/>
    </source>
</evidence>
<evidence type="ECO:0000256" key="9">
    <source>
        <dbReference type="ARBA" id="ARBA00023316"/>
    </source>
</evidence>
<evidence type="ECO:0000313" key="13">
    <source>
        <dbReference type="EMBL" id="SFP04591.1"/>
    </source>
</evidence>
<gene>
    <name evidence="10" type="primary">murG</name>
    <name evidence="13" type="ORF">SAMN05518683_102101</name>
</gene>
<dbReference type="EC" id="2.4.1.227" evidence="10"/>
<comment type="function">
    <text evidence="10">Cell wall formation. Catalyzes the transfer of a GlcNAc subunit on undecaprenyl-pyrophosphoryl-MurNAc-pentapeptide (lipid intermediate I) to form undecaprenyl-pyrophosphoryl-MurNAc-(pentapeptide)GlcNAc (lipid intermediate II).</text>
</comment>
<dbReference type="RefSeq" id="WP_093334955.1">
    <property type="nucleotide sequence ID" value="NZ_FOXD01000002.1"/>
</dbReference>
<dbReference type="GO" id="GO:0071555">
    <property type="term" value="P:cell wall organization"/>
    <property type="evidence" value="ECO:0007669"/>
    <property type="project" value="UniProtKB-KW"/>
</dbReference>
<dbReference type="Pfam" id="PF04101">
    <property type="entry name" value="Glyco_tran_28_C"/>
    <property type="match status" value="1"/>
</dbReference>
<dbReference type="NCBIfam" id="TIGR01133">
    <property type="entry name" value="murG"/>
    <property type="match status" value="1"/>
</dbReference>
<feature type="binding site" evidence="10">
    <location>
        <position position="124"/>
    </location>
    <ligand>
        <name>UDP-N-acetyl-alpha-D-glucosamine</name>
        <dbReference type="ChEBI" id="CHEBI:57705"/>
    </ligand>
</feature>
<dbReference type="GO" id="GO:0008360">
    <property type="term" value="P:regulation of cell shape"/>
    <property type="evidence" value="ECO:0007669"/>
    <property type="project" value="UniProtKB-KW"/>
</dbReference>
<dbReference type="GO" id="GO:0005975">
    <property type="term" value="P:carbohydrate metabolic process"/>
    <property type="evidence" value="ECO:0007669"/>
    <property type="project" value="InterPro"/>
</dbReference>
<feature type="binding site" evidence="10">
    <location>
        <position position="250"/>
    </location>
    <ligand>
        <name>UDP-N-acetyl-alpha-D-glucosamine</name>
        <dbReference type="ChEBI" id="CHEBI:57705"/>
    </ligand>
</feature>
<dbReference type="Proteomes" id="UP000198892">
    <property type="component" value="Unassembled WGS sequence"/>
</dbReference>
<dbReference type="GO" id="GO:0009252">
    <property type="term" value="P:peptidoglycan biosynthetic process"/>
    <property type="evidence" value="ECO:0007669"/>
    <property type="project" value="UniProtKB-UniRule"/>
</dbReference>
<dbReference type="UniPathway" id="UPA00219"/>
<comment type="catalytic activity">
    <reaction evidence="10">
        <text>di-trans,octa-cis-undecaprenyl diphospho-N-acetyl-alpha-D-muramoyl-L-alanyl-D-glutamyl-meso-2,6-diaminopimeloyl-D-alanyl-D-alanine + UDP-N-acetyl-alpha-D-glucosamine = di-trans,octa-cis-undecaprenyl diphospho-[N-acetyl-alpha-D-glucosaminyl-(1-&gt;4)]-N-acetyl-alpha-D-muramoyl-L-alanyl-D-glutamyl-meso-2,6-diaminopimeloyl-D-alanyl-D-alanine + UDP + H(+)</text>
        <dbReference type="Rhea" id="RHEA:31227"/>
        <dbReference type="ChEBI" id="CHEBI:15378"/>
        <dbReference type="ChEBI" id="CHEBI:57705"/>
        <dbReference type="ChEBI" id="CHEBI:58223"/>
        <dbReference type="ChEBI" id="CHEBI:61387"/>
        <dbReference type="ChEBI" id="CHEBI:61388"/>
        <dbReference type="EC" id="2.4.1.227"/>
    </reaction>
</comment>
<dbReference type="STRING" id="1884432.SAMN05518683_102101"/>
<feature type="binding site" evidence="10">
    <location>
        <position position="195"/>
    </location>
    <ligand>
        <name>UDP-N-acetyl-alpha-D-glucosamine</name>
        <dbReference type="ChEBI" id="CHEBI:57705"/>
    </ligand>
</feature>
<sequence length="373" mass="40669">MKVVVTGGGTGGHIYPALALIKEIERLEPGSECLYIGTEHGLESDIVPRSGTRFETITISGFQRSLSWKNARTIWRFWRGTKKAKQMLTSFGADIVIGTGGYVAGPVVFAASRLDIPTVIHEQNSIPGLTNKFLSRFVDNIAVSFKDSAAYFPASKVRFTGNPRASEVSGPRTKNPLPGLGLDPNKKTVLIVGGSRGAKPINEAFLEALPEAGQKEWQYLYVTGQVHYDKVIEETKKAGNPDNVIIQPFIHVMPEVLAFTDLLISRAGATTLAEITALGVPSILIPSPYVTNNHQEKNAESLERAGGAIVYKESSWNGPALLRETDAVLSDEKKWETMHEAALTLAAPNAAADIFRIMQQLMHPAGYERKDDK</sequence>
<keyword evidence="2 10" id="KW-0132">Cell division</keyword>
<protein>
    <recommendedName>
        <fullName evidence="10">UDP-N-acetylglucosamine--N-acetylmuramyl-(pentapeptide) pyrophosphoryl-undecaprenol N-acetylglucosamine transferase</fullName>
        <ecNumber evidence="10">2.4.1.227</ecNumber>
    </recommendedName>
    <alternativeName>
        <fullName evidence="10">Undecaprenyl-PP-MurNAc-pentapeptide-UDPGlcNAc GlcNAc transferase</fullName>
    </alternativeName>
</protein>
<feature type="domain" description="Glycosyltransferase family 28 N-terminal" evidence="11">
    <location>
        <begin position="3"/>
        <end position="142"/>
    </location>
</feature>
<dbReference type="GO" id="GO:0050511">
    <property type="term" value="F:undecaprenyldiphospho-muramoylpentapeptide beta-N-acetylglucosaminyltransferase activity"/>
    <property type="evidence" value="ECO:0007669"/>
    <property type="project" value="UniProtKB-UniRule"/>
</dbReference>
<evidence type="ECO:0000256" key="1">
    <source>
        <dbReference type="ARBA" id="ARBA00022475"/>
    </source>
</evidence>
<comment type="subcellular location">
    <subcellularLocation>
        <location evidence="10">Cell membrane</location>
        <topology evidence="10">Peripheral membrane protein</topology>
        <orientation evidence="10">Cytoplasmic side</orientation>
    </subcellularLocation>
</comment>
<dbReference type="HAMAP" id="MF_00033">
    <property type="entry name" value="MurG"/>
    <property type="match status" value="1"/>
</dbReference>
<accession>A0A1I5M6D5</accession>
<dbReference type="InterPro" id="IPR007235">
    <property type="entry name" value="Glyco_trans_28_C"/>
</dbReference>
<keyword evidence="8 10" id="KW-0131">Cell cycle</keyword>
<proteinExistence type="inferred from homology"/>
<feature type="domain" description="Glycosyl transferase family 28 C-terminal" evidence="12">
    <location>
        <begin position="188"/>
        <end position="352"/>
    </location>
</feature>
<dbReference type="Gene3D" id="3.40.50.2000">
    <property type="entry name" value="Glycogen Phosphorylase B"/>
    <property type="match status" value="2"/>
</dbReference>
<keyword evidence="6 10" id="KW-0573">Peptidoglycan synthesis</keyword>
<reference evidence="14" key="1">
    <citation type="submission" date="2016-10" db="EMBL/GenBank/DDBJ databases">
        <authorList>
            <person name="Varghese N."/>
            <person name="Submissions S."/>
        </authorList>
    </citation>
    <scope>NUCLEOTIDE SEQUENCE [LARGE SCALE GENOMIC DNA]</scope>
    <source>
        <strain evidence="14">S7</strain>
    </source>
</reference>
<dbReference type="EMBL" id="FOXD01000002">
    <property type="protein sequence ID" value="SFP04591.1"/>
    <property type="molecule type" value="Genomic_DNA"/>
</dbReference>
<evidence type="ECO:0000256" key="4">
    <source>
        <dbReference type="ARBA" id="ARBA00022679"/>
    </source>
</evidence>
<feature type="binding site" evidence="10">
    <location>
        <position position="295"/>
    </location>
    <ligand>
        <name>UDP-N-acetyl-alpha-D-glucosamine</name>
        <dbReference type="ChEBI" id="CHEBI:57705"/>
    </ligand>
</feature>
<evidence type="ECO:0000256" key="8">
    <source>
        <dbReference type="ARBA" id="ARBA00023306"/>
    </source>
</evidence>
<evidence type="ECO:0000256" key="5">
    <source>
        <dbReference type="ARBA" id="ARBA00022960"/>
    </source>
</evidence>
<dbReference type="GO" id="GO:0051301">
    <property type="term" value="P:cell division"/>
    <property type="evidence" value="ECO:0007669"/>
    <property type="project" value="UniProtKB-KW"/>
</dbReference>
<evidence type="ECO:0000256" key="3">
    <source>
        <dbReference type="ARBA" id="ARBA00022676"/>
    </source>
</evidence>
<evidence type="ECO:0000256" key="10">
    <source>
        <dbReference type="HAMAP-Rule" id="MF_00033"/>
    </source>
</evidence>
<keyword evidence="5 10" id="KW-0133">Cell shape</keyword>
<dbReference type="PANTHER" id="PTHR21015">
    <property type="entry name" value="UDP-N-ACETYLGLUCOSAMINE--N-ACETYLMURAMYL-(PENTAPEPTIDE) PYROPHOSPHORYL-UNDECAPRENOL N-ACETYLGLUCOSAMINE TRANSFERASE 1"/>
    <property type="match status" value="1"/>
</dbReference>
<evidence type="ECO:0000259" key="12">
    <source>
        <dbReference type="Pfam" id="PF04101"/>
    </source>
</evidence>
<keyword evidence="1 10" id="KW-1003">Cell membrane</keyword>